<keyword evidence="2" id="KW-0032">Aminotransferase</keyword>
<dbReference type="NCBIfam" id="TIGR01976">
    <property type="entry name" value="am_tr_V_VC1184"/>
    <property type="match status" value="1"/>
</dbReference>
<dbReference type="RefSeq" id="WP_085095670.1">
    <property type="nucleotide sequence ID" value="NZ_AP022603.1"/>
</dbReference>
<dbReference type="Gene3D" id="3.40.640.10">
    <property type="entry name" value="Type I PLP-dependent aspartate aminotransferase-like (Major domain)"/>
    <property type="match status" value="1"/>
</dbReference>
<reference evidence="2 3" key="1">
    <citation type="submission" date="2016-01" db="EMBL/GenBank/DDBJ databases">
        <title>The new phylogeny of the genus Mycobacterium.</title>
        <authorList>
            <person name="Tarcisio F."/>
            <person name="Conor M."/>
            <person name="Antonella G."/>
            <person name="Elisabetta G."/>
            <person name="Giulia F.S."/>
            <person name="Sara T."/>
            <person name="Anna F."/>
            <person name="Clotilde B."/>
            <person name="Roberto B."/>
            <person name="Veronica D.S."/>
            <person name="Fabio R."/>
            <person name="Monica P."/>
            <person name="Olivier J."/>
            <person name="Enrico T."/>
            <person name="Nicola S."/>
        </authorList>
    </citation>
    <scope>NUCLEOTIDE SEQUENCE [LARGE SCALE GENOMIC DNA]</scope>
    <source>
        <strain evidence="2 3">DSM 44179</strain>
    </source>
</reference>
<dbReference type="SUPFAM" id="SSF53383">
    <property type="entry name" value="PLP-dependent transferases"/>
    <property type="match status" value="1"/>
</dbReference>
<dbReference type="Gene3D" id="3.90.1150.10">
    <property type="entry name" value="Aspartate Aminotransferase, domain 1"/>
    <property type="match status" value="1"/>
</dbReference>
<proteinExistence type="predicted"/>
<name>A0A1X1RE38_MYCFA</name>
<dbReference type="InterPro" id="IPR015421">
    <property type="entry name" value="PyrdxlP-dep_Trfase_major"/>
</dbReference>
<evidence type="ECO:0000259" key="1">
    <source>
        <dbReference type="Pfam" id="PF00266"/>
    </source>
</evidence>
<gene>
    <name evidence="2" type="ORF">AWC04_09925</name>
</gene>
<dbReference type="AlphaFoldDB" id="A0A1X1RE38"/>
<dbReference type="GO" id="GO:0008483">
    <property type="term" value="F:transaminase activity"/>
    <property type="evidence" value="ECO:0007669"/>
    <property type="project" value="UniProtKB-KW"/>
</dbReference>
<comment type="caution">
    <text evidence="2">The sequence shown here is derived from an EMBL/GenBank/DDBJ whole genome shotgun (WGS) entry which is preliminary data.</text>
</comment>
<dbReference type="InterPro" id="IPR000192">
    <property type="entry name" value="Aminotrans_V_dom"/>
</dbReference>
<evidence type="ECO:0000313" key="2">
    <source>
        <dbReference type="EMBL" id="ORV03682.1"/>
    </source>
</evidence>
<dbReference type="InterPro" id="IPR015422">
    <property type="entry name" value="PyrdxlP-dep_Trfase_small"/>
</dbReference>
<protein>
    <submittedName>
        <fullName evidence="2">Aminotransferase</fullName>
    </submittedName>
</protein>
<dbReference type="PANTHER" id="PTHR43586">
    <property type="entry name" value="CYSTEINE DESULFURASE"/>
    <property type="match status" value="1"/>
</dbReference>
<dbReference type="EMBL" id="LQOJ01000036">
    <property type="protein sequence ID" value="ORV03682.1"/>
    <property type="molecule type" value="Genomic_DNA"/>
</dbReference>
<accession>A0A1X1RE38</accession>
<evidence type="ECO:0000313" key="3">
    <source>
        <dbReference type="Proteomes" id="UP000193484"/>
    </source>
</evidence>
<dbReference type="STRING" id="1793.AWC04_09925"/>
<dbReference type="OrthoDB" id="7592443at2"/>
<sequence length="398" mass="41349">MVFDVARVRGLHPNLGDGWIRLDSPLGMLVPDAVSTTVSTAFRTSAPIDAGPHPSARRSATLLDAARVAIAELVGADPAGVVLGADRAVLLTLLADVASSRLGLGYEVVVTRLDDEANIAPWLRASDRFGAKVKWAEVDVETGELPSWQWEDLITGATRLVALPTASATLGATVDLRTPAKLMREVGGLVIVDHTAAAPYRLIDINELGADVLALNAVSWGGPPIGALVFRDPAVISSFAPVSMNPLAIGPARLELGVHQYGLLGGLVASIEYLANLDEAATGSRRDRLAYSMGSAADYLGQLFGYLVASLRSLPLVMLLGAPDDSIPVVSFAVQNVPAERVAARLADNGILAIANAPSRALDALGVNDVGGAVTVGLAHYSTTGEVDQLVRVLASLG</sequence>
<dbReference type="InterPro" id="IPR015424">
    <property type="entry name" value="PyrdxlP-dep_Trfase"/>
</dbReference>
<feature type="domain" description="Aminotransferase class V" evidence="1">
    <location>
        <begin position="31"/>
        <end position="390"/>
    </location>
</feature>
<organism evidence="2 3">
    <name type="scientific">Mycolicibacterium fallax</name>
    <name type="common">Mycobacterium fallax</name>
    <dbReference type="NCBI Taxonomy" id="1793"/>
    <lineage>
        <taxon>Bacteria</taxon>
        <taxon>Bacillati</taxon>
        <taxon>Actinomycetota</taxon>
        <taxon>Actinomycetes</taxon>
        <taxon>Mycobacteriales</taxon>
        <taxon>Mycobacteriaceae</taxon>
        <taxon>Mycolicibacterium</taxon>
    </lineage>
</organism>
<dbReference type="Proteomes" id="UP000193484">
    <property type="component" value="Unassembled WGS sequence"/>
</dbReference>
<keyword evidence="3" id="KW-1185">Reference proteome</keyword>
<dbReference type="InterPro" id="IPR011340">
    <property type="entry name" value="Cys_dSase-rel"/>
</dbReference>
<dbReference type="Pfam" id="PF00266">
    <property type="entry name" value="Aminotran_5"/>
    <property type="match status" value="1"/>
</dbReference>
<dbReference type="PANTHER" id="PTHR43586:SF21">
    <property type="entry name" value="PYRIDOXAL PHOSPHATE (PLP)-DEPENDENT ASPARTATE AMINOTRANSFERASE SUPERFAMILY"/>
    <property type="match status" value="1"/>
</dbReference>
<keyword evidence="2" id="KW-0808">Transferase</keyword>